<dbReference type="Pfam" id="PF13414">
    <property type="entry name" value="TPR_11"/>
    <property type="match status" value="1"/>
</dbReference>
<gene>
    <name evidence="3" type="ORF">ACFSR2_05320</name>
</gene>
<dbReference type="RefSeq" id="WP_340235707.1">
    <property type="nucleotide sequence ID" value="NZ_JBBEWC010000004.1"/>
</dbReference>
<dbReference type="SMART" id="SM00028">
    <property type="entry name" value="TPR"/>
    <property type="match status" value="4"/>
</dbReference>
<dbReference type="Pfam" id="PF06877">
    <property type="entry name" value="RraB"/>
    <property type="match status" value="1"/>
</dbReference>
<feature type="repeat" description="TPR" evidence="1">
    <location>
        <begin position="222"/>
        <end position="255"/>
    </location>
</feature>
<dbReference type="Proteomes" id="UP001597510">
    <property type="component" value="Unassembled WGS sequence"/>
</dbReference>
<name>A0ABW5J6P5_9BACT</name>
<reference evidence="4" key="1">
    <citation type="journal article" date="2019" name="Int. J. Syst. Evol. Microbiol.">
        <title>The Global Catalogue of Microorganisms (GCM) 10K type strain sequencing project: providing services to taxonomists for standard genome sequencing and annotation.</title>
        <authorList>
            <consortium name="The Broad Institute Genomics Platform"/>
            <consortium name="The Broad Institute Genome Sequencing Center for Infectious Disease"/>
            <person name="Wu L."/>
            <person name="Ma J."/>
        </authorList>
    </citation>
    <scope>NUCLEOTIDE SEQUENCE [LARGE SCALE GENOMIC DNA]</scope>
    <source>
        <strain evidence="4">KCTC 52344</strain>
    </source>
</reference>
<dbReference type="PROSITE" id="PS50005">
    <property type="entry name" value="TPR"/>
    <property type="match status" value="2"/>
</dbReference>
<evidence type="ECO:0000313" key="3">
    <source>
        <dbReference type="EMBL" id="MFD2520295.1"/>
    </source>
</evidence>
<dbReference type="InterPro" id="IPR019734">
    <property type="entry name" value="TPR_rpt"/>
</dbReference>
<evidence type="ECO:0000313" key="4">
    <source>
        <dbReference type="Proteomes" id="UP001597510"/>
    </source>
</evidence>
<sequence>MLNKNLTLHKSSIAFGFWTMFAAPLVGAGQKCSYDSEVETFFTQLKNNGLNEQEPVDYHYFFIDGSPDDIMKLKDVLIKQNYQYVGVAKVRGRYQLEVSKKEAHTAGSAIERRKELKALAANNDVEVFDGFEVKLTNENTEISDFKEEIEKIPNQQLFKKALEFYNRNDTEKALVAFDRCVSLGINPEASYYRRGICKASMGNVNGAIVDMEYVVYLNPKHYEANFNLGILYVDKEHYDNAINYYQQAVTLNPKSDSGFYRLAEAYQRKGVKEKALQYCEKSLAVNPDNPYAKELLKKLN</sequence>
<protein>
    <submittedName>
        <fullName evidence="3">Tetratricopeptide repeat protein</fullName>
    </submittedName>
</protein>
<accession>A0ABW5J6P5</accession>
<dbReference type="InterPro" id="IPR011990">
    <property type="entry name" value="TPR-like_helical_dom_sf"/>
</dbReference>
<evidence type="ECO:0000259" key="2">
    <source>
        <dbReference type="Pfam" id="PF06877"/>
    </source>
</evidence>
<dbReference type="Gene3D" id="1.25.40.10">
    <property type="entry name" value="Tetratricopeptide repeat domain"/>
    <property type="match status" value="1"/>
</dbReference>
<dbReference type="InterPro" id="IPR009671">
    <property type="entry name" value="RraB_dom"/>
</dbReference>
<dbReference type="EMBL" id="JBHULC010000004">
    <property type="protein sequence ID" value="MFD2520295.1"/>
    <property type="molecule type" value="Genomic_DNA"/>
</dbReference>
<proteinExistence type="predicted"/>
<evidence type="ECO:0000256" key="1">
    <source>
        <dbReference type="PROSITE-ProRule" id="PRU00339"/>
    </source>
</evidence>
<keyword evidence="1" id="KW-0802">TPR repeat</keyword>
<dbReference type="PANTHER" id="PTHR44998:SF1">
    <property type="entry name" value="UDP-N-ACETYLGLUCOSAMINE--PEPTIDE N-ACETYLGLUCOSAMINYLTRANSFERASE 110 KDA SUBUNIT"/>
    <property type="match status" value="1"/>
</dbReference>
<feature type="domain" description="Regulator of ribonuclease activity B" evidence="2">
    <location>
        <begin position="40"/>
        <end position="133"/>
    </location>
</feature>
<dbReference type="PANTHER" id="PTHR44998">
    <property type="match status" value="1"/>
</dbReference>
<keyword evidence="4" id="KW-1185">Reference proteome</keyword>
<feature type="repeat" description="TPR" evidence="1">
    <location>
        <begin position="256"/>
        <end position="289"/>
    </location>
</feature>
<comment type="caution">
    <text evidence="3">The sequence shown here is derived from an EMBL/GenBank/DDBJ whole genome shotgun (WGS) entry which is preliminary data.</text>
</comment>
<dbReference type="PROSITE" id="PS50293">
    <property type="entry name" value="TPR_REGION"/>
    <property type="match status" value="1"/>
</dbReference>
<dbReference type="SUPFAM" id="SSF48452">
    <property type="entry name" value="TPR-like"/>
    <property type="match status" value="1"/>
</dbReference>
<organism evidence="3 4">
    <name type="scientific">Emticicia soli</name>
    <dbReference type="NCBI Taxonomy" id="2027878"/>
    <lineage>
        <taxon>Bacteria</taxon>
        <taxon>Pseudomonadati</taxon>
        <taxon>Bacteroidota</taxon>
        <taxon>Cytophagia</taxon>
        <taxon>Cytophagales</taxon>
        <taxon>Leadbetterellaceae</taxon>
        <taxon>Emticicia</taxon>
    </lineage>
</organism>